<keyword evidence="1" id="KW-0378">Hydrolase</keyword>
<comment type="caution">
    <text evidence="1">The sequence shown here is derived from an EMBL/GenBank/DDBJ whole genome shotgun (WGS) entry which is preliminary data.</text>
</comment>
<dbReference type="GO" id="GO:0009307">
    <property type="term" value="P:DNA restriction-modification system"/>
    <property type="evidence" value="ECO:0007669"/>
    <property type="project" value="InterPro"/>
</dbReference>
<proteinExistence type="predicted"/>
<dbReference type="PATRIC" id="fig|1681.46.peg.1438"/>
<organism evidence="1 2">
    <name type="scientific">Bifidobacterium bifidum</name>
    <dbReference type="NCBI Taxonomy" id="1681"/>
    <lineage>
        <taxon>Bacteria</taxon>
        <taxon>Bacillati</taxon>
        <taxon>Actinomycetota</taxon>
        <taxon>Actinomycetes</taxon>
        <taxon>Bifidobacteriales</taxon>
        <taxon>Bifidobacteriaceae</taxon>
        <taxon>Bifidobacterium</taxon>
    </lineage>
</organism>
<dbReference type="EMBL" id="LRPO01000020">
    <property type="protein sequence ID" value="KWZ82111.1"/>
    <property type="molecule type" value="Genomic_DNA"/>
</dbReference>
<dbReference type="Proteomes" id="UP000070092">
    <property type="component" value="Unassembled WGS sequence"/>
</dbReference>
<dbReference type="REBASE" id="279023">
    <property type="entry name" value="Ban3023ORF6620P"/>
</dbReference>
<dbReference type="REBASE" id="169761">
    <property type="entry name" value="Bbi8628BORF693P"/>
</dbReference>
<dbReference type="GO" id="GO:0003677">
    <property type="term" value="F:DNA binding"/>
    <property type="evidence" value="ECO:0007669"/>
    <property type="project" value="InterPro"/>
</dbReference>
<reference evidence="1 2" key="1">
    <citation type="submission" date="2016-01" db="EMBL/GenBank/DDBJ databases">
        <authorList>
            <person name="Oliw E.H."/>
        </authorList>
    </citation>
    <scope>NUCLEOTIDE SEQUENCE [LARGE SCALE GENOMIC DNA]</scope>
    <source>
        <strain evidence="1 2">MJR8628B</strain>
    </source>
</reference>
<evidence type="ECO:0000313" key="2">
    <source>
        <dbReference type="Proteomes" id="UP000070092"/>
    </source>
</evidence>
<sequence>MRQNIETAILGMYSAMARAAAAQAANGRADQGRRSAVTSGKHLDPVAGIIRNDLIDLGFHEDEVFHTGRACTLPGWFRPTKDWDLLALDDGELVSAIELKSISSSFGNNANNRAEESIGSVVDAIEAYNERLYGNCSIPPVMGYAMIVCDCDESRSTSARPAHSPHFDIDEAFKGVSYLDRFHILCDRLRRKSLYNAVWLVFARPDEGIAYEPDPSMTYEVFMTTIESGLRMHRAQR</sequence>
<name>A0A0H2PCI8_BIFBI</name>
<dbReference type="GO" id="GO:0009036">
    <property type="term" value="F:type II site-specific deoxyribonuclease activity"/>
    <property type="evidence" value="ECO:0007669"/>
    <property type="project" value="InterPro"/>
</dbReference>
<accession>A0A0H2PCI8</accession>
<dbReference type="RefSeq" id="WP_003816446.1">
    <property type="nucleotide sequence ID" value="NZ_AP024712.1"/>
</dbReference>
<protein>
    <submittedName>
        <fullName evidence="1">Restriction endonuclease XhoI</fullName>
    </submittedName>
</protein>
<dbReference type="InterPro" id="IPR007636">
    <property type="entry name" value="Restrct_endonuc_II_XhoI"/>
</dbReference>
<keyword evidence="1" id="KW-0255">Endonuclease</keyword>
<dbReference type="AlphaFoldDB" id="A0A0H2PCI8"/>
<keyword evidence="1" id="KW-0540">Nuclease</keyword>
<gene>
    <name evidence="1" type="ORF">HMPREF3196_00694</name>
</gene>
<evidence type="ECO:0000313" key="1">
    <source>
        <dbReference type="EMBL" id="KWZ82111.1"/>
    </source>
</evidence>
<dbReference type="Pfam" id="PF04555">
    <property type="entry name" value="XhoI"/>
    <property type="match status" value="1"/>
</dbReference>